<dbReference type="GeneID" id="111284500"/>
<protein>
    <submittedName>
        <fullName evidence="2">Uncharacterized protein LOC111284500</fullName>
    </submittedName>
</protein>
<reference evidence="2" key="1">
    <citation type="submission" date="2025-08" db="UniProtKB">
        <authorList>
            <consortium name="RefSeq"/>
        </authorList>
    </citation>
    <scope>IDENTIFICATION</scope>
    <source>
        <tissue evidence="2">Fruit stalk</tissue>
    </source>
</reference>
<name>A0A6P5XKJ0_DURZI</name>
<dbReference type="AlphaFoldDB" id="A0A6P5XKJ0"/>
<evidence type="ECO:0000313" key="1">
    <source>
        <dbReference type="Proteomes" id="UP000515121"/>
    </source>
</evidence>
<dbReference type="KEGG" id="dzi:111284500"/>
<gene>
    <name evidence="2" type="primary">LOC111284500</name>
</gene>
<dbReference type="OrthoDB" id="1725134at2759"/>
<dbReference type="RefSeq" id="XP_022728899.1">
    <property type="nucleotide sequence ID" value="XM_022873164.1"/>
</dbReference>
<evidence type="ECO:0000313" key="2">
    <source>
        <dbReference type="RefSeq" id="XP_022728899.1"/>
    </source>
</evidence>
<keyword evidence="1" id="KW-1185">Reference proteome</keyword>
<sequence>MGQRGKDAKSPHFTSQVLQNVEWPEQFPFKDEDFQRFDESPDSLFYEAPHFVTRIDDPAIASEVFPPSNTPGVSILDMCSSWEFHFYLQAVDITPNPGRSDPMYIVYSWNLSPA</sequence>
<dbReference type="Proteomes" id="UP000515121">
    <property type="component" value="Unplaced"/>
</dbReference>
<proteinExistence type="predicted"/>
<dbReference type="PANTHER" id="PTHR43036:SF1">
    <property type="entry name" value="S-ADENOSYL-L-METHIONINE-DEPENDENT METHYLTRANSFERASES SUPERFAMILY PROTEIN"/>
    <property type="match status" value="1"/>
</dbReference>
<dbReference type="PANTHER" id="PTHR43036">
    <property type="entry name" value="OSJNBB0011N17.9 PROTEIN"/>
    <property type="match status" value="1"/>
</dbReference>
<accession>A0A6P5XKJ0</accession>
<organism evidence="1 2">
    <name type="scientific">Durio zibethinus</name>
    <name type="common">Durian</name>
    <dbReference type="NCBI Taxonomy" id="66656"/>
    <lineage>
        <taxon>Eukaryota</taxon>
        <taxon>Viridiplantae</taxon>
        <taxon>Streptophyta</taxon>
        <taxon>Embryophyta</taxon>
        <taxon>Tracheophyta</taxon>
        <taxon>Spermatophyta</taxon>
        <taxon>Magnoliopsida</taxon>
        <taxon>eudicotyledons</taxon>
        <taxon>Gunneridae</taxon>
        <taxon>Pentapetalae</taxon>
        <taxon>rosids</taxon>
        <taxon>malvids</taxon>
        <taxon>Malvales</taxon>
        <taxon>Malvaceae</taxon>
        <taxon>Helicteroideae</taxon>
        <taxon>Durio</taxon>
    </lineage>
</organism>